<dbReference type="GO" id="GO:0003676">
    <property type="term" value="F:nucleic acid binding"/>
    <property type="evidence" value="ECO:0007669"/>
    <property type="project" value="InterPro"/>
</dbReference>
<dbReference type="EMBL" id="SMMG02000007">
    <property type="protein sequence ID" value="KAA3465280.1"/>
    <property type="molecule type" value="Genomic_DNA"/>
</dbReference>
<sequence>MDFVVGLQVSPSKRNVIWSTHFLAARTDWSFPKLAEMYIREIRACIYSLTETYDLPRYSRTYVIDLESGWEHYVPLAEFVYNISFQSSIQMAPYKALYGWRCRTPLCWLGLSENKVIEQELIQKVKGIVRLNRDCLKVTFDKQKSCMDLKQRDAKYAVGDKVFLKVSPWKKVLHFGRKGKLSPRYIRPYEIIERVGPVATLSS</sequence>
<gene>
    <name evidence="2" type="ORF">EPI10_000474</name>
</gene>
<dbReference type="PANTHER" id="PTHR45835:SF99">
    <property type="entry name" value="CHROMO DOMAIN-CONTAINING PROTEIN-RELATED"/>
    <property type="match status" value="1"/>
</dbReference>
<keyword evidence="3" id="KW-1185">Reference proteome</keyword>
<name>A0A5B6V7Y3_9ROSI</name>
<reference evidence="3" key="1">
    <citation type="journal article" date="2019" name="Plant Biotechnol. J.">
        <title>Genome sequencing of the Australian wild diploid species Gossypium australe highlights disease resistance and delayed gland morphogenesis.</title>
        <authorList>
            <person name="Cai Y."/>
            <person name="Cai X."/>
            <person name="Wang Q."/>
            <person name="Wang P."/>
            <person name="Zhang Y."/>
            <person name="Cai C."/>
            <person name="Xu Y."/>
            <person name="Wang K."/>
            <person name="Zhou Z."/>
            <person name="Wang C."/>
            <person name="Geng S."/>
            <person name="Li B."/>
            <person name="Dong Q."/>
            <person name="Hou Y."/>
            <person name="Wang H."/>
            <person name="Ai P."/>
            <person name="Liu Z."/>
            <person name="Yi F."/>
            <person name="Sun M."/>
            <person name="An G."/>
            <person name="Cheng J."/>
            <person name="Zhang Y."/>
            <person name="Shi Q."/>
            <person name="Xie Y."/>
            <person name="Shi X."/>
            <person name="Chang Y."/>
            <person name="Huang F."/>
            <person name="Chen Y."/>
            <person name="Hong S."/>
            <person name="Mi L."/>
            <person name="Sun Q."/>
            <person name="Zhang L."/>
            <person name="Zhou B."/>
            <person name="Peng R."/>
            <person name="Zhang X."/>
            <person name="Liu F."/>
        </authorList>
    </citation>
    <scope>NUCLEOTIDE SEQUENCE [LARGE SCALE GENOMIC DNA]</scope>
    <source>
        <strain evidence="3">cv. PA1801</strain>
    </source>
</reference>
<dbReference type="PANTHER" id="PTHR45835">
    <property type="entry name" value="YALI0A06105P"/>
    <property type="match status" value="1"/>
</dbReference>
<protein>
    <submittedName>
        <fullName evidence="2">DNA/RNA polymerases superfamily protein</fullName>
    </submittedName>
</protein>
<dbReference type="InterPro" id="IPR056924">
    <property type="entry name" value="SH3_Tf2-1"/>
</dbReference>
<dbReference type="Proteomes" id="UP000325315">
    <property type="component" value="Unassembled WGS sequence"/>
</dbReference>
<proteinExistence type="predicted"/>
<evidence type="ECO:0000313" key="3">
    <source>
        <dbReference type="Proteomes" id="UP000325315"/>
    </source>
</evidence>
<evidence type="ECO:0000259" key="1">
    <source>
        <dbReference type="Pfam" id="PF24626"/>
    </source>
</evidence>
<dbReference type="InterPro" id="IPR036397">
    <property type="entry name" value="RNaseH_sf"/>
</dbReference>
<evidence type="ECO:0000313" key="2">
    <source>
        <dbReference type="EMBL" id="KAA3465280.1"/>
    </source>
</evidence>
<dbReference type="Gene3D" id="3.30.420.10">
    <property type="entry name" value="Ribonuclease H-like superfamily/Ribonuclease H"/>
    <property type="match status" value="1"/>
</dbReference>
<accession>A0A5B6V7Y3</accession>
<comment type="caution">
    <text evidence="2">The sequence shown here is derived from an EMBL/GenBank/DDBJ whole genome shotgun (WGS) entry which is preliminary data.</text>
</comment>
<dbReference type="AlphaFoldDB" id="A0A5B6V7Y3"/>
<dbReference type="Pfam" id="PF24626">
    <property type="entry name" value="SH3_Tf2-1"/>
    <property type="match status" value="1"/>
</dbReference>
<feature type="domain" description="Tf2-1-like SH3-like" evidence="1">
    <location>
        <begin position="159"/>
        <end position="199"/>
    </location>
</feature>
<organism evidence="2 3">
    <name type="scientific">Gossypium australe</name>
    <dbReference type="NCBI Taxonomy" id="47621"/>
    <lineage>
        <taxon>Eukaryota</taxon>
        <taxon>Viridiplantae</taxon>
        <taxon>Streptophyta</taxon>
        <taxon>Embryophyta</taxon>
        <taxon>Tracheophyta</taxon>
        <taxon>Spermatophyta</taxon>
        <taxon>Magnoliopsida</taxon>
        <taxon>eudicotyledons</taxon>
        <taxon>Gunneridae</taxon>
        <taxon>Pentapetalae</taxon>
        <taxon>rosids</taxon>
        <taxon>malvids</taxon>
        <taxon>Malvales</taxon>
        <taxon>Malvaceae</taxon>
        <taxon>Malvoideae</taxon>
        <taxon>Gossypium</taxon>
    </lineage>
</organism>
<dbReference type="OrthoDB" id="996762at2759"/>